<name>A0A6S7G4Q5_PARCT</name>
<comment type="caution">
    <text evidence="2">The sequence shown here is derived from an EMBL/GenBank/DDBJ whole genome shotgun (WGS) entry which is preliminary data.</text>
</comment>
<evidence type="ECO:0000313" key="2">
    <source>
        <dbReference type="EMBL" id="CAB3986735.1"/>
    </source>
</evidence>
<feature type="region of interest" description="Disordered" evidence="1">
    <location>
        <begin position="118"/>
        <end position="337"/>
    </location>
</feature>
<feature type="compositionally biased region" description="Basic and acidic residues" evidence="1">
    <location>
        <begin position="246"/>
        <end position="278"/>
    </location>
</feature>
<feature type="region of interest" description="Disordered" evidence="1">
    <location>
        <begin position="15"/>
        <end position="83"/>
    </location>
</feature>
<keyword evidence="3" id="KW-1185">Reference proteome</keyword>
<dbReference type="Proteomes" id="UP001152795">
    <property type="component" value="Unassembled WGS sequence"/>
</dbReference>
<dbReference type="AlphaFoldDB" id="A0A6S7G4Q5"/>
<protein>
    <submittedName>
        <fullName evidence="2">Uncharacterized protein</fullName>
    </submittedName>
</protein>
<accession>A0A6S7G4Q5</accession>
<feature type="compositionally biased region" description="Basic and acidic residues" evidence="1">
    <location>
        <begin position="48"/>
        <end position="57"/>
    </location>
</feature>
<feature type="compositionally biased region" description="Polar residues" evidence="1">
    <location>
        <begin position="152"/>
        <end position="208"/>
    </location>
</feature>
<feature type="compositionally biased region" description="Polar residues" evidence="1">
    <location>
        <begin position="229"/>
        <end position="238"/>
    </location>
</feature>
<organism evidence="2 3">
    <name type="scientific">Paramuricea clavata</name>
    <name type="common">Red gorgonian</name>
    <name type="synonym">Violescent sea-whip</name>
    <dbReference type="NCBI Taxonomy" id="317549"/>
    <lineage>
        <taxon>Eukaryota</taxon>
        <taxon>Metazoa</taxon>
        <taxon>Cnidaria</taxon>
        <taxon>Anthozoa</taxon>
        <taxon>Octocorallia</taxon>
        <taxon>Malacalcyonacea</taxon>
        <taxon>Plexauridae</taxon>
        <taxon>Paramuricea</taxon>
    </lineage>
</organism>
<feature type="compositionally biased region" description="Polar residues" evidence="1">
    <location>
        <begin position="119"/>
        <end position="136"/>
    </location>
</feature>
<feature type="compositionally biased region" description="Pro residues" evidence="1">
    <location>
        <begin position="24"/>
        <end position="35"/>
    </location>
</feature>
<proteinExistence type="predicted"/>
<gene>
    <name evidence="2" type="ORF">PACLA_8A049590</name>
</gene>
<evidence type="ECO:0000313" key="3">
    <source>
        <dbReference type="Proteomes" id="UP001152795"/>
    </source>
</evidence>
<evidence type="ECO:0000256" key="1">
    <source>
        <dbReference type="SAM" id="MobiDB-lite"/>
    </source>
</evidence>
<dbReference type="OrthoDB" id="199574at2759"/>
<dbReference type="EMBL" id="CACRXK020001063">
    <property type="protein sequence ID" value="CAB3986735.1"/>
    <property type="molecule type" value="Genomic_DNA"/>
</dbReference>
<feature type="compositionally biased region" description="Polar residues" evidence="1">
    <location>
        <begin position="62"/>
        <end position="74"/>
    </location>
</feature>
<reference evidence="2" key="1">
    <citation type="submission" date="2020-04" db="EMBL/GenBank/DDBJ databases">
        <authorList>
            <person name="Alioto T."/>
            <person name="Alioto T."/>
            <person name="Gomez Garrido J."/>
        </authorList>
    </citation>
    <scope>NUCLEOTIDE SEQUENCE</scope>
    <source>
        <strain evidence="2">A484AB</strain>
    </source>
</reference>
<sequence length="428" mass="48893">MFSVMNTSDIKAAATWSSQYNSQPPVPGESPPSPPGVSKSESTSLENPEWKKAREALAKISPKNTTNGIVTASTGMVPASPLVPPPMVPSYGYPYYQRFYNQYPPPYNYSGYPSYTPPVNTTQMSSPQNHVPTRPSTPRYYLPSVPHPPATQSPISSTPYTTNENHSYRSNGQQNPTSPMQVDQRSPRLPQSETFNVSANNKYNNTYAPSVRDNMYQPQKSIEKDHQSEQQIDPTPSYASIVKNENPYEKQPYEKQPYEKQPYEKQPYEKQPYEKQPYEKQPFWMGGRREQSPVLKPSWESEEKSAPVAKKMKNYRQPEKMQEDNNNTPKISPQDWPPSLKDYVQRAFDQCETEEHKDITENHLKRMLTRAFKEGSAWGVNWDKEPLPKVNIAAKKPLLSQAVFNQIIYIKIPNNDYPLTLNTGLSND</sequence>